<protein>
    <submittedName>
        <fullName evidence="2">Ribosomal protein S18 acetylase RimI and related acetyltransferase</fullName>
    </submittedName>
</protein>
<gene>
    <name evidence="2" type="ORF">KPSA1_06747</name>
</gene>
<evidence type="ECO:0000259" key="1">
    <source>
        <dbReference type="PROSITE" id="PS51186"/>
    </source>
</evidence>
<dbReference type="Pfam" id="PF00583">
    <property type="entry name" value="Acetyltransf_1"/>
    <property type="match status" value="1"/>
</dbReference>
<dbReference type="PROSITE" id="PS51186">
    <property type="entry name" value="GNAT"/>
    <property type="match status" value="1"/>
</dbReference>
<evidence type="ECO:0000313" key="2">
    <source>
        <dbReference type="EMBL" id="GBH13263.1"/>
    </source>
</evidence>
<name>A0A2V0QJH6_PSESF</name>
<dbReference type="Gene3D" id="3.40.630.30">
    <property type="match status" value="1"/>
</dbReference>
<comment type="caution">
    <text evidence="2">The sequence shown here is derived from an EMBL/GenBank/DDBJ whole genome shotgun (WGS) entry which is preliminary data.</text>
</comment>
<keyword evidence="2" id="KW-0687">Ribonucleoprotein</keyword>
<dbReference type="AlphaFoldDB" id="A0A2V0QJH6"/>
<dbReference type="GO" id="GO:0005840">
    <property type="term" value="C:ribosome"/>
    <property type="evidence" value="ECO:0007669"/>
    <property type="project" value="UniProtKB-KW"/>
</dbReference>
<dbReference type="InterPro" id="IPR000182">
    <property type="entry name" value="GNAT_dom"/>
</dbReference>
<dbReference type="GO" id="GO:0016747">
    <property type="term" value="F:acyltransferase activity, transferring groups other than amino-acyl groups"/>
    <property type="evidence" value="ECO:0007669"/>
    <property type="project" value="InterPro"/>
</dbReference>
<keyword evidence="2" id="KW-0808">Transferase</keyword>
<dbReference type="CDD" id="cd04301">
    <property type="entry name" value="NAT_SF"/>
    <property type="match status" value="1"/>
</dbReference>
<accession>A0A2V0QJH6</accession>
<dbReference type="EMBL" id="BGJZ01000346">
    <property type="protein sequence ID" value="GBH13263.1"/>
    <property type="molecule type" value="Genomic_DNA"/>
</dbReference>
<evidence type="ECO:0000313" key="3">
    <source>
        <dbReference type="Proteomes" id="UP000247480"/>
    </source>
</evidence>
<organism evidence="2 3">
    <name type="scientific">Pseudomonas syringae pv. actinidiae</name>
    <dbReference type="NCBI Taxonomy" id="103796"/>
    <lineage>
        <taxon>Bacteria</taxon>
        <taxon>Pseudomonadati</taxon>
        <taxon>Pseudomonadota</taxon>
        <taxon>Gammaproteobacteria</taxon>
        <taxon>Pseudomonadales</taxon>
        <taxon>Pseudomonadaceae</taxon>
        <taxon>Pseudomonas</taxon>
        <taxon>Pseudomonas syringae</taxon>
    </lineage>
</organism>
<dbReference type="InterPro" id="IPR016181">
    <property type="entry name" value="Acyl_CoA_acyltransferase"/>
</dbReference>
<dbReference type="SUPFAM" id="SSF55729">
    <property type="entry name" value="Acyl-CoA N-acyltransferases (Nat)"/>
    <property type="match status" value="1"/>
</dbReference>
<feature type="domain" description="N-acetyltransferase" evidence="1">
    <location>
        <begin position="27"/>
        <end position="171"/>
    </location>
</feature>
<reference evidence="2 3" key="1">
    <citation type="submission" date="2018-04" db="EMBL/GenBank/DDBJ databases">
        <title>Draft genome sequence of Pseudomonas syringae pv. actinidiae biovar 1 strains isolated from kiwifruit in Kagawa prefecture.</title>
        <authorList>
            <person name="Tabuchi M."/>
            <person name="Saito M."/>
            <person name="Fujiwara S."/>
            <person name="Sasa N."/>
            <person name="Akimitsu K."/>
            <person name="Gomi K."/>
            <person name="Konishi-Sugita S."/>
            <person name="Hamano K."/>
            <person name="Kataoka I."/>
        </authorList>
    </citation>
    <scope>NUCLEOTIDE SEQUENCE [LARGE SCALE GENOMIC DNA]</scope>
    <source>
        <strain evidence="2 3">MAFF212206</strain>
    </source>
</reference>
<proteinExistence type="predicted"/>
<dbReference type="Proteomes" id="UP000247480">
    <property type="component" value="Unassembled WGS sequence"/>
</dbReference>
<keyword evidence="2" id="KW-0689">Ribosomal protein</keyword>
<sequence length="171" mass="19571">MEEAVNGHEGLVCEGRVRCMAWSYDGETVRNLVRGEQLLTTFAISASEDLRDFCLRERYRLGYSPRTKTFAVLREGVEIGLLIYEDWGPPQGYIYEVFVLPEFRGKGVGAWMLAQAERIARELGCTSVKLEPRSLDRLQHTNDALISWYERKGYVQCDQDGSKWVKSLSPL</sequence>